<dbReference type="EMBL" id="JAUIRO010000002">
    <property type="protein sequence ID" value="KAK0726892.1"/>
    <property type="molecule type" value="Genomic_DNA"/>
</dbReference>
<dbReference type="InterPro" id="IPR038665">
    <property type="entry name" value="Voltage-dep_anion_channel_sf"/>
</dbReference>
<feature type="transmembrane region" description="Helical" evidence="6">
    <location>
        <begin position="582"/>
        <end position="601"/>
    </location>
</feature>
<feature type="transmembrane region" description="Helical" evidence="6">
    <location>
        <begin position="283"/>
        <end position="302"/>
    </location>
</feature>
<dbReference type="PANTHER" id="PTHR31162:SF0">
    <property type="entry name" value="MALIC ACID TRANSPORT PROTEIN"/>
    <property type="match status" value="1"/>
</dbReference>
<feature type="transmembrane region" description="Helical" evidence="6">
    <location>
        <begin position="607"/>
        <end position="630"/>
    </location>
</feature>
<feature type="transmembrane region" description="Helical" evidence="6">
    <location>
        <begin position="220"/>
        <end position="240"/>
    </location>
</feature>
<keyword evidence="8" id="KW-1185">Reference proteome</keyword>
<name>A0AA40E6J1_9PEZI</name>
<keyword evidence="4 6" id="KW-0472">Membrane</keyword>
<feature type="transmembrane region" description="Helical" evidence="6">
    <location>
        <begin position="446"/>
        <end position="468"/>
    </location>
</feature>
<sequence length="647" mass="68252">MSTTPEQNRRRDGVYFQTVFRYSSKVYDFFGISPSSTPSSLSRLLTRESGRGEATVPGPAGTASIDTTSNRVRISRRHIDSSTASEPVAASELPTVLPVQNGHVIIPAPGRISPPAANRHQAAAHAHLNGLSSPRYFPSPRRSRTHSWAWRRSHPNPRLKLDESKTRKTRRRGMLRALVQDFGTFWFTYPFNLGLIALTLHLLPPRLHFPGLFGLTRGVFIAELALFALFSLVCITRLVLTLFASCEELCCPLTTRRRDANAPVRGVRGADEAAVGRDMVGCFALWPAAWLTLVAFAVVVVAPGSGVDGAAAAAAAISSSGNGHHACRLEDGASSAGPCRSASSHRLALAACGAWWAGAGWTGASTVYVAATLFSPSRPRPRPATPEGRFAPSLALLQCTVAAATVALVGGLLVLELGAPGNRPGPVIGGAGTRVVSGAAAIPRGLVAPVVVFSICAVGAALLVALAVDAVLVHELVLVTGWPPPAQTATVFLLVGPFALCAAALQLLGDAVNTVYGGAVGGGLDVVEADPFSVIATIALPLDMVCILLALLLTGAAVVWLVLAIVAALYRAGRGELAWHPSWNFVVFPAAALAISMLRFGVELQSFFFGVFGCVLLVFSVVVFCADILFTLRWTLRGKMLVYRVRS</sequence>
<evidence type="ECO:0000256" key="5">
    <source>
        <dbReference type="SAM" id="MobiDB-lite"/>
    </source>
</evidence>
<evidence type="ECO:0000256" key="2">
    <source>
        <dbReference type="ARBA" id="ARBA00022692"/>
    </source>
</evidence>
<gene>
    <name evidence="7" type="ORF">B0T26DRAFT_747282</name>
</gene>
<dbReference type="InterPro" id="IPR030185">
    <property type="entry name" value="Mae1"/>
</dbReference>
<evidence type="ECO:0000256" key="3">
    <source>
        <dbReference type="ARBA" id="ARBA00022989"/>
    </source>
</evidence>
<dbReference type="GO" id="GO:0016020">
    <property type="term" value="C:membrane"/>
    <property type="evidence" value="ECO:0007669"/>
    <property type="project" value="UniProtKB-SubCell"/>
</dbReference>
<comment type="subcellular location">
    <subcellularLocation>
        <location evidence="1">Membrane</location>
        <topology evidence="1">Multi-pass membrane protein</topology>
    </subcellularLocation>
</comment>
<dbReference type="PANTHER" id="PTHR31162">
    <property type="entry name" value="MALIC ACID TRANSPORT PROTEIN-RELATED"/>
    <property type="match status" value="1"/>
</dbReference>
<dbReference type="RefSeq" id="XP_060299748.1">
    <property type="nucleotide sequence ID" value="XM_060444830.1"/>
</dbReference>
<dbReference type="AlphaFoldDB" id="A0AA40E6J1"/>
<evidence type="ECO:0000256" key="1">
    <source>
        <dbReference type="ARBA" id="ARBA00004141"/>
    </source>
</evidence>
<organism evidence="7 8">
    <name type="scientific">Lasiosphaeria miniovina</name>
    <dbReference type="NCBI Taxonomy" id="1954250"/>
    <lineage>
        <taxon>Eukaryota</taxon>
        <taxon>Fungi</taxon>
        <taxon>Dikarya</taxon>
        <taxon>Ascomycota</taxon>
        <taxon>Pezizomycotina</taxon>
        <taxon>Sordariomycetes</taxon>
        <taxon>Sordariomycetidae</taxon>
        <taxon>Sordariales</taxon>
        <taxon>Lasiosphaeriaceae</taxon>
        <taxon>Lasiosphaeria</taxon>
    </lineage>
</organism>
<evidence type="ECO:0000256" key="6">
    <source>
        <dbReference type="SAM" id="Phobius"/>
    </source>
</evidence>
<dbReference type="GeneID" id="85328100"/>
<accession>A0AA40E6J1</accession>
<evidence type="ECO:0000313" key="8">
    <source>
        <dbReference type="Proteomes" id="UP001172101"/>
    </source>
</evidence>
<feature type="transmembrane region" description="Helical" evidence="6">
    <location>
        <begin position="177"/>
        <end position="200"/>
    </location>
</feature>
<protein>
    <submittedName>
        <fullName evidence="7">Voltage-dependent anion channel-domain-containing protein</fullName>
    </submittedName>
</protein>
<dbReference type="Proteomes" id="UP001172101">
    <property type="component" value="Unassembled WGS sequence"/>
</dbReference>
<feature type="transmembrane region" description="Helical" evidence="6">
    <location>
        <begin position="394"/>
        <end position="415"/>
    </location>
</feature>
<evidence type="ECO:0000313" key="7">
    <source>
        <dbReference type="EMBL" id="KAK0726892.1"/>
    </source>
</evidence>
<keyword evidence="3 6" id="KW-1133">Transmembrane helix</keyword>
<feature type="transmembrane region" description="Helical" evidence="6">
    <location>
        <begin position="354"/>
        <end position="374"/>
    </location>
</feature>
<evidence type="ECO:0000256" key="4">
    <source>
        <dbReference type="ARBA" id="ARBA00023136"/>
    </source>
</evidence>
<dbReference type="Gene3D" id="1.50.10.150">
    <property type="entry name" value="Voltage-dependent anion channel"/>
    <property type="match status" value="1"/>
</dbReference>
<keyword evidence="2 6" id="KW-0812">Transmembrane</keyword>
<dbReference type="GO" id="GO:0015140">
    <property type="term" value="F:malate transmembrane transporter activity"/>
    <property type="evidence" value="ECO:0007669"/>
    <property type="project" value="InterPro"/>
</dbReference>
<feature type="transmembrane region" description="Helical" evidence="6">
    <location>
        <begin position="547"/>
        <end position="570"/>
    </location>
</feature>
<reference evidence="7" key="1">
    <citation type="submission" date="2023-06" db="EMBL/GenBank/DDBJ databases">
        <title>Genome-scale phylogeny and comparative genomics of the fungal order Sordariales.</title>
        <authorList>
            <consortium name="Lawrence Berkeley National Laboratory"/>
            <person name="Hensen N."/>
            <person name="Bonometti L."/>
            <person name="Westerberg I."/>
            <person name="Brannstrom I.O."/>
            <person name="Guillou S."/>
            <person name="Cros-Aarteil S."/>
            <person name="Calhoun S."/>
            <person name="Haridas S."/>
            <person name="Kuo A."/>
            <person name="Mondo S."/>
            <person name="Pangilinan J."/>
            <person name="Riley R."/>
            <person name="LaButti K."/>
            <person name="Andreopoulos B."/>
            <person name="Lipzen A."/>
            <person name="Chen C."/>
            <person name="Yanf M."/>
            <person name="Daum C."/>
            <person name="Ng V."/>
            <person name="Clum A."/>
            <person name="Steindorff A."/>
            <person name="Ohm R."/>
            <person name="Martin F."/>
            <person name="Silar P."/>
            <person name="Natvig D."/>
            <person name="Lalanne C."/>
            <person name="Gautier V."/>
            <person name="Ament-velasquez S.L."/>
            <person name="Kruys A."/>
            <person name="Hutchinson M.I."/>
            <person name="Powell A.J."/>
            <person name="Barry K."/>
            <person name="Miller A.N."/>
            <person name="Grigoriev I.V."/>
            <person name="Debuchy R."/>
            <person name="Gladieux P."/>
            <person name="Thoren M.H."/>
            <person name="Johannesson H."/>
        </authorList>
    </citation>
    <scope>NUCLEOTIDE SEQUENCE</scope>
    <source>
        <strain evidence="7">SMH2392-1A</strain>
    </source>
</reference>
<dbReference type="InterPro" id="IPR004695">
    <property type="entry name" value="SLAC1/Mae1/Ssu1/TehA"/>
</dbReference>
<dbReference type="Pfam" id="PF03595">
    <property type="entry name" value="SLAC1"/>
    <property type="match status" value="1"/>
</dbReference>
<feature type="compositionally biased region" description="Low complexity" evidence="5">
    <location>
        <begin position="35"/>
        <end position="44"/>
    </location>
</feature>
<proteinExistence type="predicted"/>
<feature type="transmembrane region" description="Helical" evidence="6">
    <location>
        <begin position="489"/>
        <end position="508"/>
    </location>
</feature>
<feature type="region of interest" description="Disordered" evidence="5">
    <location>
        <begin position="35"/>
        <end position="67"/>
    </location>
</feature>
<comment type="caution">
    <text evidence="7">The sequence shown here is derived from an EMBL/GenBank/DDBJ whole genome shotgun (WGS) entry which is preliminary data.</text>
</comment>